<protein>
    <submittedName>
        <fullName evidence="1">Uncharacterized protein</fullName>
    </submittedName>
</protein>
<proteinExistence type="predicted"/>
<dbReference type="EMBL" id="JAPCXC010000031">
    <property type="protein sequence ID" value="KAJ1609726.1"/>
    <property type="molecule type" value="Genomic_DNA"/>
</dbReference>
<dbReference type="AlphaFoldDB" id="A0A9D5DMG5"/>
<comment type="caution">
    <text evidence="1">The sequence shown here is derived from an EMBL/GenBank/DDBJ whole genome shotgun (WGS) entry which is preliminary data.</text>
</comment>
<organism evidence="1">
    <name type="scientific">Cryptosporidium canis</name>
    <dbReference type="NCBI Taxonomy" id="195482"/>
    <lineage>
        <taxon>Eukaryota</taxon>
        <taxon>Sar</taxon>
        <taxon>Alveolata</taxon>
        <taxon>Apicomplexa</taxon>
        <taxon>Conoidasida</taxon>
        <taxon>Coccidia</taxon>
        <taxon>Eucoccidiorida</taxon>
        <taxon>Eimeriorina</taxon>
        <taxon>Cryptosporidiidae</taxon>
        <taxon>Cryptosporidium</taxon>
    </lineage>
</organism>
<dbReference type="OrthoDB" id="337676at2759"/>
<reference evidence="1" key="1">
    <citation type="submission" date="2022-10" db="EMBL/GenBank/DDBJ databases">
        <title>Adaptive evolution leads to modifications in subtelomeric GC content in a zoonotic Cryptosporidium species.</title>
        <authorList>
            <person name="Li J."/>
            <person name="Feng Y."/>
            <person name="Xiao L."/>
        </authorList>
    </citation>
    <scope>NUCLEOTIDE SEQUENCE</scope>
    <source>
        <strain evidence="1">33844</strain>
    </source>
</reference>
<sequence>MTTLPCTVLNEEFTGVSQETLRNYLEIYEEFLNLIPDKFCENKDVKDSTKDISSTTKEDPSQVEIINRKFISLTRGISNKYFGGPRQDTLVEEHVGNERKLTLNTIKTEKRYNAENVFKKRFLFWIINNYENQRVPYMNFSNLD</sequence>
<gene>
    <name evidence="1" type="ORF">OJ253_1467</name>
</gene>
<name>A0A9D5DMG5_9CRYT</name>
<accession>A0A9D5DMG5</accession>
<dbReference type="Proteomes" id="UP001067231">
    <property type="component" value="Unassembled WGS sequence"/>
</dbReference>
<evidence type="ECO:0000313" key="1">
    <source>
        <dbReference type="EMBL" id="KAJ1609726.1"/>
    </source>
</evidence>